<feature type="domain" description="VOC" evidence="1">
    <location>
        <begin position="42"/>
        <end position="161"/>
    </location>
</feature>
<protein>
    <submittedName>
        <fullName evidence="2">Catechol 2,3-dioxygenase-like lactoylglutathione lyase family enzyme</fullName>
    </submittedName>
</protein>
<organism evidence="2 3">
    <name type="scientific">Christiangramia gaetbulicola</name>
    <dbReference type="NCBI Taxonomy" id="703340"/>
    <lineage>
        <taxon>Bacteria</taxon>
        <taxon>Pseudomonadati</taxon>
        <taxon>Bacteroidota</taxon>
        <taxon>Flavobacteriia</taxon>
        <taxon>Flavobacteriales</taxon>
        <taxon>Flavobacteriaceae</taxon>
        <taxon>Christiangramia</taxon>
    </lineage>
</organism>
<dbReference type="InterPro" id="IPR037523">
    <property type="entry name" value="VOC_core"/>
</dbReference>
<keyword evidence="2" id="KW-0223">Dioxygenase</keyword>
<dbReference type="RefSeq" id="WP_245889692.1">
    <property type="nucleotide sequence ID" value="NZ_QBKQ01000002.1"/>
</dbReference>
<dbReference type="EMBL" id="QBKQ01000002">
    <property type="protein sequence ID" value="PTX43483.1"/>
    <property type="molecule type" value="Genomic_DNA"/>
</dbReference>
<dbReference type="PANTHER" id="PTHR21366:SF14">
    <property type="entry name" value="GLYOXALASE DOMAIN-CONTAINING PROTEIN 5"/>
    <property type="match status" value="1"/>
</dbReference>
<keyword evidence="2" id="KW-0560">Oxidoreductase</keyword>
<dbReference type="Pfam" id="PF00903">
    <property type="entry name" value="Glyoxalase"/>
    <property type="match status" value="1"/>
</dbReference>
<dbReference type="Proteomes" id="UP000244174">
    <property type="component" value="Unassembled WGS sequence"/>
</dbReference>
<gene>
    <name evidence="2" type="ORF">C8P64_2011</name>
</gene>
<dbReference type="PROSITE" id="PS51819">
    <property type="entry name" value="VOC"/>
    <property type="match status" value="1"/>
</dbReference>
<comment type="caution">
    <text evidence="2">The sequence shown here is derived from an EMBL/GenBank/DDBJ whole genome shotgun (WGS) entry which is preliminary data.</text>
</comment>
<dbReference type="GO" id="GO:0016829">
    <property type="term" value="F:lyase activity"/>
    <property type="evidence" value="ECO:0007669"/>
    <property type="project" value="UniProtKB-KW"/>
</dbReference>
<evidence type="ECO:0000259" key="1">
    <source>
        <dbReference type="PROSITE" id="PS51819"/>
    </source>
</evidence>
<dbReference type="AlphaFoldDB" id="A0A2T6AI40"/>
<evidence type="ECO:0000313" key="3">
    <source>
        <dbReference type="Proteomes" id="UP000244174"/>
    </source>
</evidence>
<reference evidence="2 3" key="1">
    <citation type="submission" date="2018-04" db="EMBL/GenBank/DDBJ databases">
        <title>Genomic Encyclopedia of Archaeal and Bacterial Type Strains, Phase II (KMG-II): from individual species to whole genera.</title>
        <authorList>
            <person name="Goeker M."/>
        </authorList>
    </citation>
    <scope>NUCLEOTIDE SEQUENCE [LARGE SCALE GENOMIC DNA]</scope>
    <source>
        <strain evidence="2 3">DSM 23082</strain>
    </source>
</reference>
<accession>A0A2T6AI40</accession>
<dbReference type="PANTHER" id="PTHR21366">
    <property type="entry name" value="GLYOXALASE FAMILY PROTEIN"/>
    <property type="match status" value="1"/>
</dbReference>
<proteinExistence type="predicted"/>
<dbReference type="InterPro" id="IPR050383">
    <property type="entry name" value="GlyoxalaseI/FosfomycinResist"/>
</dbReference>
<dbReference type="Gene3D" id="3.10.180.10">
    <property type="entry name" value="2,3-Dihydroxybiphenyl 1,2-Dioxygenase, domain 1"/>
    <property type="match status" value="1"/>
</dbReference>
<sequence>MILVTILIEKLYFKTSKTIIFDLTGNNLKRMGDQNKSIEIGFLDHVAIRVSDIEASADWYKTVLGLKKYKLPEWGEFPVFMLANRSGVALFPANTNHKELDIDSKNVKIDHFAFNVDKENFEKAEKRYQELNLDYTIQNHVYFKSIYTKDPDKHTVELTTILVDENEFYK</sequence>
<dbReference type="InterPro" id="IPR029068">
    <property type="entry name" value="Glyas_Bleomycin-R_OHBP_Dase"/>
</dbReference>
<dbReference type="InterPro" id="IPR004360">
    <property type="entry name" value="Glyas_Fos-R_dOase_dom"/>
</dbReference>
<dbReference type="GO" id="GO:0051213">
    <property type="term" value="F:dioxygenase activity"/>
    <property type="evidence" value="ECO:0007669"/>
    <property type="project" value="UniProtKB-KW"/>
</dbReference>
<keyword evidence="3" id="KW-1185">Reference proteome</keyword>
<keyword evidence="2" id="KW-0456">Lyase</keyword>
<name>A0A2T6AI40_9FLAO</name>
<dbReference type="SUPFAM" id="SSF54593">
    <property type="entry name" value="Glyoxalase/Bleomycin resistance protein/Dihydroxybiphenyl dioxygenase"/>
    <property type="match status" value="1"/>
</dbReference>
<evidence type="ECO:0000313" key="2">
    <source>
        <dbReference type="EMBL" id="PTX43483.1"/>
    </source>
</evidence>